<feature type="signal peptide" evidence="18">
    <location>
        <begin position="1"/>
        <end position="24"/>
    </location>
</feature>
<dbReference type="InterPro" id="IPR012132">
    <property type="entry name" value="GMC_OxRdtase"/>
</dbReference>
<dbReference type="EC" id="1.1.99.29" evidence="5"/>
<dbReference type="Pfam" id="PF00732">
    <property type="entry name" value="GMC_oxred_N"/>
    <property type="match status" value="1"/>
</dbReference>
<evidence type="ECO:0000256" key="3">
    <source>
        <dbReference type="ARBA" id="ARBA00010790"/>
    </source>
</evidence>
<dbReference type="GO" id="GO:0005576">
    <property type="term" value="C:extracellular region"/>
    <property type="evidence" value="ECO:0007669"/>
    <property type="project" value="UniProtKB-SubCell"/>
</dbReference>
<feature type="binding site" evidence="17">
    <location>
        <position position="141"/>
    </location>
    <ligand>
        <name>FAD</name>
        <dbReference type="ChEBI" id="CHEBI:57692"/>
    </ligand>
</feature>
<feature type="active site" description="Proton donor" evidence="16">
    <location>
        <position position="583"/>
    </location>
</feature>
<evidence type="ECO:0000259" key="19">
    <source>
        <dbReference type="PROSITE" id="PS00624"/>
    </source>
</evidence>
<organism evidence="20 21">
    <name type="scientific">Pholiota conissans</name>
    <dbReference type="NCBI Taxonomy" id="109636"/>
    <lineage>
        <taxon>Eukaryota</taxon>
        <taxon>Fungi</taxon>
        <taxon>Dikarya</taxon>
        <taxon>Basidiomycota</taxon>
        <taxon>Agaricomycotina</taxon>
        <taxon>Agaricomycetes</taxon>
        <taxon>Agaricomycetidae</taxon>
        <taxon>Agaricales</taxon>
        <taxon>Agaricineae</taxon>
        <taxon>Strophariaceae</taxon>
        <taxon>Pholiota</taxon>
    </lineage>
</organism>
<dbReference type="GO" id="GO:0033718">
    <property type="term" value="F:pyranose dehydrogenase (acceptor) activity"/>
    <property type="evidence" value="ECO:0007669"/>
    <property type="project" value="UniProtKB-EC"/>
</dbReference>
<comment type="subcellular location">
    <subcellularLocation>
        <location evidence="2">Secreted</location>
    </subcellularLocation>
</comment>
<comment type="function">
    <text evidence="10">Catalyzes the single-oxidation or sequential double oxidation reaction of carbohydrates primarily at carbon-2 and/or carbon-3 with the concomitant reduction of the flavin. The enzyme exhibits a broad sugar substrate specificity, oxidizing different aldopyranoses to the corresponding C-1, C-2, C-3 or C-1,2, C-2,3 and C-3,4 (di)dehydro sugars with substrate-specific regioselectivity. Accepts only a narrow range of electron acceptors such as substituted benzoquinones and complexed metal ions and reacts extremely slowly with O(2) as acceptor. May play a role in the natural recycling of plant matter by oxidizing all major monosaccharides in lignocellulose and by reducing quinone compounds or reactive radical species generated during lignin depolymerization.</text>
</comment>
<evidence type="ECO:0000256" key="14">
    <source>
        <dbReference type="ARBA" id="ARBA00034050"/>
    </source>
</evidence>
<comment type="subunit">
    <text evidence="4">Monomer.</text>
</comment>
<comment type="catalytic activity">
    <reaction evidence="14">
        <text>a pyranoside + acceptor = a pyranosid-3-ulose + reduced acceptor.</text>
        <dbReference type="EC" id="1.1.99.29"/>
    </reaction>
</comment>
<dbReference type="InterPro" id="IPR000172">
    <property type="entry name" value="GMC_OxRdtase_N"/>
</dbReference>
<name>A0A9P6CYX5_9AGAR</name>
<evidence type="ECO:0000256" key="9">
    <source>
        <dbReference type="ARBA" id="ARBA00023002"/>
    </source>
</evidence>
<dbReference type="InterPro" id="IPR007867">
    <property type="entry name" value="GMC_OxRtase_C"/>
</dbReference>
<evidence type="ECO:0000256" key="2">
    <source>
        <dbReference type="ARBA" id="ARBA00004613"/>
    </source>
</evidence>
<dbReference type="Gene3D" id="4.10.450.10">
    <property type="entry name" value="Glucose Oxidase, domain 2"/>
    <property type="match status" value="1"/>
</dbReference>
<dbReference type="Proteomes" id="UP000807469">
    <property type="component" value="Unassembled WGS sequence"/>
</dbReference>
<dbReference type="InterPro" id="IPR027424">
    <property type="entry name" value="Glucose_Oxidase_domain_2"/>
</dbReference>
<dbReference type="Pfam" id="PF05199">
    <property type="entry name" value="GMC_oxred_C"/>
    <property type="match status" value="1"/>
</dbReference>
<evidence type="ECO:0000256" key="15">
    <source>
        <dbReference type="ARBA" id="ARBA00034059"/>
    </source>
</evidence>
<dbReference type="EMBL" id="MU155273">
    <property type="protein sequence ID" value="KAF9477068.1"/>
    <property type="molecule type" value="Genomic_DNA"/>
</dbReference>
<accession>A0A9P6CYX5</accession>
<dbReference type="AlphaFoldDB" id="A0A9P6CYX5"/>
<evidence type="ECO:0000256" key="1">
    <source>
        <dbReference type="ARBA" id="ARBA00001974"/>
    </source>
</evidence>
<dbReference type="PANTHER" id="PTHR11552">
    <property type="entry name" value="GLUCOSE-METHANOL-CHOLINE GMC OXIDOREDUCTASE"/>
    <property type="match status" value="1"/>
</dbReference>
<feature type="active site" description="Proton acceptor" evidence="16">
    <location>
        <position position="626"/>
    </location>
</feature>
<comment type="catalytic activity">
    <reaction evidence="15">
        <text>a pyranoside + acceptor = a pyranosid-3,4-diulose + reduced acceptor.</text>
        <dbReference type="EC" id="1.1.99.29"/>
    </reaction>
</comment>
<dbReference type="SUPFAM" id="SSF51905">
    <property type="entry name" value="FAD/NAD(P)-binding domain"/>
    <property type="match status" value="1"/>
</dbReference>
<proteinExistence type="inferred from homology"/>
<evidence type="ECO:0000256" key="4">
    <source>
        <dbReference type="ARBA" id="ARBA00011245"/>
    </source>
</evidence>
<keyword evidence="21" id="KW-1185">Reference proteome</keyword>
<keyword evidence="7" id="KW-0285">Flavoprotein</keyword>
<comment type="cofactor">
    <cofactor evidence="1 17">
        <name>FAD</name>
        <dbReference type="ChEBI" id="CHEBI:57692"/>
    </cofactor>
</comment>
<dbReference type="InterPro" id="IPR036188">
    <property type="entry name" value="FAD/NAD-bd_sf"/>
</dbReference>
<dbReference type="PIRSF" id="PIRSF000137">
    <property type="entry name" value="Alcohol_oxidase"/>
    <property type="match status" value="1"/>
</dbReference>
<keyword evidence="8 17" id="KW-0274">FAD</keyword>
<evidence type="ECO:0000256" key="10">
    <source>
        <dbReference type="ARBA" id="ARBA00024699"/>
    </source>
</evidence>
<evidence type="ECO:0000256" key="16">
    <source>
        <dbReference type="PIRSR" id="PIRSR000137-1"/>
    </source>
</evidence>
<comment type="similarity">
    <text evidence="3">Belongs to the GMC oxidoreductase family.</text>
</comment>
<keyword evidence="18" id="KW-0732">Signal</keyword>
<evidence type="ECO:0000313" key="20">
    <source>
        <dbReference type="EMBL" id="KAF9477068.1"/>
    </source>
</evidence>
<keyword evidence="6" id="KW-0964">Secreted</keyword>
<feature type="domain" description="Glucose-methanol-choline oxidoreductase N-terminal" evidence="19">
    <location>
        <begin position="340"/>
        <end position="354"/>
    </location>
</feature>
<evidence type="ECO:0000256" key="18">
    <source>
        <dbReference type="SAM" id="SignalP"/>
    </source>
</evidence>
<dbReference type="GO" id="GO:0050660">
    <property type="term" value="F:flavin adenine dinucleotide binding"/>
    <property type="evidence" value="ECO:0007669"/>
    <property type="project" value="InterPro"/>
</dbReference>
<comment type="catalytic activity">
    <reaction evidence="11">
        <text>pyranose + acceptor = pyranos-2-ulose + reduced acceptor.</text>
        <dbReference type="EC" id="1.1.99.29"/>
    </reaction>
</comment>
<comment type="catalytic activity">
    <reaction evidence="13">
        <text>pyranose + acceptor = pyranos-3-ulose + reduced acceptor.</text>
        <dbReference type="EC" id="1.1.99.29"/>
    </reaction>
</comment>
<evidence type="ECO:0000256" key="8">
    <source>
        <dbReference type="ARBA" id="ARBA00022827"/>
    </source>
</evidence>
<comment type="catalytic activity">
    <reaction evidence="12">
        <text>pyranose + acceptor = pyranos-2,3-diulose + reduced acceptor.</text>
        <dbReference type="EC" id="1.1.99.29"/>
    </reaction>
</comment>
<evidence type="ECO:0000256" key="12">
    <source>
        <dbReference type="ARBA" id="ARBA00034010"/>
    </source>
</evidence>
<evidence type="ECO:0000256" key="6">
    <source>
        <dbReference type="ARBA" id="ARBA00022525"/>
    </source>
</evidence>
<dbReference type="PANTHER" id="PTHR11552:SF218">
    <property type="entry name" value="GLUCOSE-METHANOL-CHOLINE OXIDOREDUCTASE N-TERMINAL DOMAIN-CONTAINING PROTEIN"/>
    <property type="match status" value="1"/>
</dbReference>
<evidence type="ECO:0000256" key="7">
    <source>
        <dbReference type="ARBA" id="ARBA00022630"/>
    </source>
</evidence>
<evidence type="ECO:0000256" key="13">
    <source>
        <dbReference type="ARBA" id="ARBA00034029"/>
    </source>
</evidence>
<protein>
    <recommendedName>
        <fullName evidence="5">pyranose dehydrogenase (acceptor)</fullName>
        <ecNumber evidence="5">1.1.99.29</ecNumber>
    </recommendedName>
</protein>
<dbReference type="Gene3D" id="3.50.50.60">
    <property type="entry name" value="FAD/NAD(P)-binding domain"/>
    <property type="match status" value="1"/>
</dbReference>
<evidence type="ECO:0000256" key="17">
    <source>
        <dbReference type="PIRSR" id="PIRSR000137-2"/>
    </source>
</evidence>
<dbReference type="PROSITE" id="PS00624">
    <property type="entry name" value="GMC_OXRED_2"/>
    <property type="match status" value="1"/>
</dbReference>
<gene>
    <name evidence="20" type="ORF">BDN70DRAFT_132527</name>
</gene>
<evidence type="ECO:0000313" key="21">
    <source>
        <dbReference type="Proteomes" id="UP000807469"/>
    </source>
</evidence>
<feature type="binding site" evidence="17">
    <location>
        <position position="297"/>
    </location>
    <ligand>
        <name>FAD</name>
        <dbReference type="ChEBI" id="CHEBI:57692"/>
    </ligand>
</feature>
<reference evidence="20" key="1">
    <citation type="submission" date="2020-11" db="EMBL/GenBank/DDBJ databases">
        <authorList>
            <consortium name="DOE Joint Genome Institute"/>
            <person name="Ahrendt S."/>
            <person name="Riley R."/>
            <person name="Andreopoulos W."/>
            <person name="Labutti K."/>
            <person name="Pangilinan J."/>
            <person name="Ruiz-Duenas F.J."/>
            <person name="Barrasa J.M."/>
            <person name="Sanchez-Garcia M."/>
            <person name="Camarero S."/>
            <person name="Miyauchi S."/>
            <person name="Serrano A."/>
            <person name="Linde D."/>
            <person name="Babiker R."/>
            <person name="Drula E."/>
            <person name="Ayuso-Fernandez I."/>
            <person name="Pacheco R."/>
            <person name="Padilla G."/>
            <person name="Ferreira P."/>
            <person name="Barriuso J."/>
            <person name="Kellner H."/>
            <person name="Castanera R."/>
            <person name="Alfaro M."/>
            <person name="Ramirez L."/>
            <person name="Pisabarro A.G."/>
            <person name="Kuo A."/>
            <person name="Tritt A."/>
            <person name="Lipzen A."/>
            <person name="He G."/>
            <person name="Yan M."/>
            <person name="Ng V."/>
            <person name="Cullen D."/>
            <person name="Martin F."/>
            <person name="Rosso M.-N."/>
            <person name="Henrissat B."/>
            <person name="Hibbett D."/>
            <person name="Martinez A.T."/>
            <person name="Grigoriev I.V."/>
        </authorList>
    </citation>
    <scope>NUCLEOTIDE SEQUENCE</scope>
    <source>
        <strain evidence="20">CIRM-BRFM 674</strain>
    </source>
</reference>
<evidence type="ECO:0000256" key="11">
    <source>
        <dbReference type="ARBA" id="ARBA00033986"/>
    </source>
</evidence>
<evidence type="ECO:0000256" key="5">
    <source>
        <dbReference type="ARBA" id="ARBA00013177"/>
    </source>
</evidence>
<dbReference type="OrthoDB" id="269227at2759"/>
<keyword evidence="9" id="KW-0560">Oxidoreductase</keyword>
<comment type="caution">
    <text evidence="20">The sequence shown here is derived from an EMBL/GenBank/DDBJ whole genome shotgun (WGS) entry which is preliminary data.</text>
</comment>
<sequence>MLLSKDLFQVLIGISALSQTLVSATPYHDYHTHFNRHPSISTFDSRDYVTPEQRRDSYDFIIAGGGLAGLVLASRLSDNASTTVLVLEAGPTGDDVRTRINTPSTTYFQSLLYAPPYDWMYTTVPQSGTGNRAMAQPRGRVLGGSSAVNGMYMVRPPSAQVNAWRDLIAPNDAAAADVWGWDKFFTALKKTESFTAPTDDSEKTAGMKYQASSHGTSGNLHVTYPGYMVPVTGSWLPSLAAAGVSISEDAYSGDNLGGFFCTSSENPSNWTRSYSKSAYIDVLPARPNLHIIAEATVERIVFSDNLVSGNRVATGVQFSNGAGTTVQSVTANKEVILAGGAMGSPHILLVSGVGPTDVLNAANVAVKAELPGVGQHLIDHLSTGVSWEAKVDTQGSITASGSDLSKTPEFNSFINSGIAYVNGSLLFGGTDSFNTFMSGIESSETSAATLVPSKDQTVIDGYKAIYDTTMKEAYPATGLLEILLSINAANNIAVQVANQQPLSAGRIYINSSSIYDQPLIDPQYFSHPADITVMRQGIKFARQIGATAPLNAALGAEVTPGPTVQTDADIEAWLRTVVGTEFHPGGSCAMLPLDKGGVVDAKLKVYGTTNVRVIDSSVFPVSFSAHLMAPTYGLAEVGAQIILDAYSPTASTTTTSGNSASTSTGGNSAATTSKASSGITTVAATGAFHWLAGLVLPFVASALFL</sequence>
<feature type="chain" id="PRO_5040310466" description="pyranose dehydrogenase (acceptor)" evidence="18">
    <location>
        <begin position="25"/>
        <end position="705"/>
    </location>
</feature>
<dbReference type="SUPFAM" id="SSF54373">
    <property type="entry name" value="FAD-linked reductases, C-terminal domain"/>
    <property type="match status" value="1"/>
</dbReference>
<dbReference type="Gene3D" id="3.30.560.10">
    <property type="entry name" value="Glucose Oxidase, domain 3"/>
    <property type="match status" value="1"/>
</dbReference>